<accession>A0ABQ5QQQ6</accession>
<dbReference type="Proteomes" id="UP001144280">
    <property type="component" value="Unassembled WGS sequence"/>
</dbReference>
<evidence type="ECO:0000313" key="2">
    <source>
        <dbReference type="Proteomes" id="UP001144280"/>
    </source>
</evidence>
<protein>
    <submittedName>
        <fullName evidence="1">Uncharacterized protein</fullName>
    </submittedName>
</protein>
<comment type="caution">
    <text evidence="1">The sequence shown here is derived from an EMBL/GenBank/DDBJ whole genome shotgun (WGS) entry which is preliminary data.</text>
</comment>
<keyword evidence="2" id="KW-1185">Reference proteome</keyword>
<evidence type="ECO:0000313" key="1">
    <source>
        <dbReference type="EMBL" id="GLH96207.1"/>
    </source>
</evidence>
<name>A0ABQ5QQQ6_9ACTN</name>
<organism evidence="1 2">
    <name type="scientific">Phytohabitans aurantiacus</name>
    <dbReference type="NCBI Taxonomy" id="3016789"/>
    <lineage>
        <taxon>Bacteria</taxon>
        <taxon>Bacillati</taxon>
        <taxon>Actinomycetota</taxon>
        <taxon>Actinomycetes</taxon>
        <taxon>Micromonosporales</taxon>
        <taxon>Micromonosporaceae</taxon>
    </lineage>
</organism>
<proteinExistence type="predicted"/>
<reference evidence="1" key="1">
    <citation type="submission" date="2022-12" db="EMBL/GenBank/DDBJ databases">
        <title>New Phytohabitans aurantiacus sp. RD004123 nov., an actinomycete isolated from soil.</title>
        <authorList>
            <person name="Triningsih D.W."/>
            <person name="Harunari E."/>
            <person name="Igarashi Y."/>
        </authorList>
    </citation>
    <scope>NUCLEOTIDE SEQUENCE</scope>
    <source>
        <strain evidence="1">RD004123</strain>
    </source>
</reference>
<gene>
    <name evidence="1" type="ORF">Pa4123_14800</name>
</gene>
<sequence>MAAAPLIWPQPAPAFTLPSGKSIRILVPGTSARGWPFSVTDTDRNVRCQTVESGQAAAPPEPAIVADRMMLINFDIQS</sequence>
<dbReference type="EMBL" id="BSDI01000006">
    <property type="protein sequence ID" value="GLH96207.1"/>
    <property type="molecule type" value="Genomic_DNA"/>
</dbReference>